<evidence type="ECO:0000313" key="3">
    <source>
        <dbReference type="Proteomes" id="UP000077755"/>
    </source>
</evidence>
<dbReference type="InterPro" id="IPR027705">
    <property type="entry name" value="Flotillin_fam"/>
</dbReference>
<reference evidence="2" key="1">
    <citation type="journal article" date="2016" name="Nat. Genet.">
        <title>A high-quality carrot genome assembly provides new insights into carotenoid accumulation and asterid genome evolution.</title>
        <authorList>
            <person name="Iorizzo M."/>
            <person name="Ellison S."/>
            <person name="Senalik D."/>
            <person name="Zeng P."/>
            <person name="Satapoomin P."/>
            <person name="Huang J."/>
            <person name="Bowman M."/>
            <person name="Iovene M."/>
            <person name="Sanseverino W."/>
            <person name="Cavagnaro P."/>
            <person name="Yildiz M."/>
            <person name="Macko-Podgorni A."/>
            <person name="Moranska E."/>
            <person name="Grzebelus E."/>
            <person name="Grzebelus D."/>
            <person name="Ashrafi H."/>
            <person name="Zheng Z."/>
            <person name="Cheng S."/>
            <person name="Spooner D."/>
            <person name="Van Deynze A."/>
            <person name="Simon P."/>
        </authorList>
    </citation>
    <scope>NUCLEOTIDE SEQUENCE</scope>
    <source>
        <tissue evidence="2">Leaf</tissue>
    </source>
</reference>
<proteinExistence type="inferred from homology"/>
<organism evidence="2 3">
    <name type="scientific">Daucus carota subsp. sativus</name>
    <name type="common">Carrot</name>
    <dbReference type="NCBI Taxonomy" id="79200"/>
    <lineage>
        <taxon>Eukaryota</taxon>
        <taxon>Viridiplantae</taxon>
        <taxon>Streptophyta</taxon>
        <taxon>Embryophyta</taxon>
        <taxon>Tracheophyta</taxon>
        <taxon>Spermatophyta</taxon>
        <taxon>Magnoliopsida</taxon>
        <taxon>eudicotyledons</taxon>
        <taxon>Gunneridae</taxon>
        <taxon>Pentapetalae</taxon>
        <taxon>asterids</taxon>
        <taxon>campanulids</taxon>
        <taxon>Apiales</taxon>
        <taxon>Apiaceae</taxon>
        <taxon>Apioideae</taxon>
        <taxon>Scandiceae</taxon>
        <taxon>Daucinae</taxon>
        <taxon>Daucus</taxon>
        <taxon>Daucus sect. Daucus</taxon>
    </lineage>
</organism>
<protein>
    <recommendedName>
        <fullName evidence="1">Flotillin-like</fullName>
    </recommendedName>
</protein>
<evidence type="ECO:0000256" key="1">
    <source>
        <dbReference type="RuleBase" id="RU366054"/>
    </source>
</evidence>
<keyword evidence="1" id="KW-0472">Membrane</keyword>
<sequence>MEVANQTEIDVSEAKMKGAIGAKKQEGLTLQNAAKIDTKSNILSTRRQGEGNKEEIRVKTEVEKANVELAKKKTVLPQSAKVAHVEVDKTVSIRETTPQMKVEIQMGYVKNQMS</sequence>
<comment type="subcellular location">
    <subcellularLocation>
        <location evidence="1">Cell membrane</location>
        <topology evidence="1">Lipid-anchor</topology>
    </subcellularLocation>
    <subcellularLocation>
        <location evidence="1">Membrane</location>
        <location evidence="1">Caveola</location>
    </subcellularLocation>
</comment>
<dbReference type="EMBL" id="CP093351">
    <property type="protein sequence ID" value="WOH14310.1"/>
    <property type="molecule type" value="Genomic_DNA"/>
</dbReference>
<dbReference type="PANTHER" id="PTHR13806:SF31">
    <property type="entry name" value="FLOTILLIN-LIKE PROTEIN 1-RELATED"/>
    <property type="match status" value="1"/>
</dbReference>
<dbReference type="GO" id="GO:0005901">
    <property type="term" value="C:caveola"/>
    <property type="evidence" value="ECO:0007669"/>
    <property type="project" value="UniProtKB-SubCell"/>
</dbReference>
<accession>A0AAF0XUC4</accession>
<comment type="similarity">
    <text evidence="1">Belongs to the band 7/mec-2 family. Flotillin subfamily.</text>
</comment>
<keyword evidence="1" id="KW-1003">Cell membrane</keyword>
<gene>
    <name evidence="2" type="ORF">DCAR_0933829</name>
</gene>
<dbReference type="AlphaFoldDB" id="A0AAF0XUC4"/>
<reference evidence="2" key="2">
    <citation type="submission" date="2022-03" db="EMBL/GenBank/DDBJ databases">
        <title>Draft title - Genomic analysis of global carrot germplasm unveils the trajectory of domestication and the origin of high carotenoid orange carrot.</title>
        <authorList>
            <person name="Iorizzo M."/>
            <person name="Ellison S."/>
            <person name="Senalik D."/>
            <person name="Macko-Podgorni A."/>
            <person name="Grzebelus D."/>
            <person name="Bostan H."/>
            <person name="Rolling W."/>
            <person name="Curaba J."/>
            <person name="Simon P."/>
        </authorList>
    </citation>
    <scope>NUCLEOTIDE SEQUENCE</scope>
    <source>
        <tissue evidence="2">Leaf</tissue>
    </source>
</reference>
<name>A0AAF0XUC4_DAUCS</name>
<evidence type="ECO:0000313" key="2">
    <source>
        <dbReference type="EMBL" id="WOH14310.1"/>
    </source>
</evidence>
<dbReference type="Proteomes" id="UP000077755">
    <property type="component" value="Chromosome 9"/>
</dbReference>
<keyword evidence="3" id="KW-1185">Reference proteome</keyword>
<dbReference type="PANTHER" id="PTHR13806">
    <property type="entry name" value="FLOTILLIN-RELATED"/>
    <property type="match status" value="1"/>
</dbReference>